<feature type="transmembrane region" description="Helical" evidence="1">
    <location>
        <begin position="52"/>
        <end position="73"/>
    </location>
</feature>
<dbReference type="PANTHER" id="PTHR32063:SF0">
    <property type="entry name" value="SWARMING MOTILITY PROTEIN SWRC"/>
    <property type="match status" value="1"/>
</dbReference>
<reference evidence="2 3" key="2">
    <citation type="journal article" date="2016" name="Genome Announc.">
        <title>Complete Genome Sequence of Algoriphagus sp. Strain M8-2, Isolated from a Brackish Lake.</title>
        <authorList>
            <person name="Muraguchi Y."/>
            <person name="Kushimoto K."/>
            <person name="Ohtsubo Y."/>
            <person name="Suzuki T."/>
            <person name="Dohra H."/>
            <person name="Kimbara K."/>
            <person name="Shintani M."/>
        </authorList>
    </citation>
    <scope>NUCLEOTIDE SEQUENCE [LARGE SCALE GENOMIC DNA]</scope>
    <source>
        <strain evidence="2 3">M8-2</strain>
    </source>
</reference>
<dbReference type="GO" id="GO:0005886">
    <property type="term" value="C:plasma membrane"/>
    <property type="evidence" value="ECO:0007669"/>
    <property type="project" value="TreeGrafter"/>
</dbReference>
<feature type="transmembrane region" description="Helical" evidence="1">
    <location>
        <begin position="23"/>
        <end position="46"/>
    </location>
</feature>
<sequence>MGLLIVAIFVICAILFENFRQPLMIIFLIPISFIGLFLIFSLFDFYFDQGGYAAFVMLGGLAVNAGIFILNDFNNRGGNNQNRRILKSIAGKSIPILLTVLSTCFGLIPFLIEGQNEIFWFSLAIGTIGSLVFSMLGVFWILPVMMWKKVTQTHPHK</sequence>
<evidence type="ECO:0000313" key="2">
    <source>
        <dbReference type="EMBL" id="AMQ55926.1"/>
    </source>
</evidence>
<dbReference type="PATRIC" id="fig|1727163.4.peg.1213"/>
<keyword evidence="1" id="KW-1133">Transmembrane helix</keyword>
<dbReference type="PANTHER" id="PTHR32063">
    <property type="match status" value="1"/>
</dbReference>
<dbReference type="Gene3D" id="1.20.1640.10">
    <property type="entry name" value="Multidrug efflux transporter AcrB transmembrane domain"/>
    <property type="match status" value="1"/>
</dbReference>
<dbReference type="Proteomes" id="UP000073816">
    <property type="component" value="Chromosome"/>
</dbReference>
<evidence type="ECO:0000256" key="1">
    <source>
        <dbReference type="SAM" id="Phobius"/>
    </source>
</evidence>
<keyword evidence="1" id="KW-0812">Transmembrane</keyword>
<organism evidence="2 3">
    <name type="scientific">Algoriphagus sanaruensis</name>
    <dbReference type="NCBI Taxonomy" id="1727163"/>
    <lineage>
        <taxon>Bacteria</taxon>
        <taxon>Pseudomonadati</taxon>
        <taxon>Bacteroidota</taxon>
        <taxon>Cytophagia</taxon>
        <taxon>Cytophagales</taxon>
        <taxon>Cyclobacteriaceae</taxon>
        <taxon>Algoriphagus</taxon>
    </lineage>
</organism>
<gene>
    <name evidence="2" type="ORF">AO498_05845</name>
</gene>
<dbReference type="STRING" id="1727163.AO498_05845"/>
<accession>A0A142ELC1</accession>
<reference evidence="3" key="1">
    <citation type="submission" date="2015-09" db="EMBL/GenBank/DDBJ databases">
        <title>Complete sequence of Algoriphagus sp. M8-2.</title>
        <authorList>
            <person name="Shintani M."/>
        </authorList>
    </citation>
    <scope>NUCLEOTIDE SEQUENCE [LARGE SCALE GENOMIC DNA]</scope>
    <source>
        <strain evidence="3">M8-2</strain>
    </source>
</reference>
<name>A0A142ELC1_9BACT</name>
<dbReference type="SUPFAM" id="SSF82866">
    <property type="entry name" value="Multidrug efflux transporter AcrB transmembrane domain"/>
    <property type="match status" value="1"/>
</dbReference>
<dbReference type="AlphaFoldDB" id="A0A142ELC1"/>
<dbReference type="InterPro" id="IPR001036">
    <property type="entry name" value="Acrflvin-R"/>
</dbReference>
<protein>
    <submittedName>
        <fullName evidence="2">Uncharacterized protein</fullName>
    </submittedName>
</protein>
<dbReference type="EMBL" id="CP012836">
    <property type="protein sequence ID" value="AMQ55926.1"/>
    <property type="molecule type" value="Genomic_DNA"/>
</dbReference>
<feature type="transmembrane region" description="Helical" evidence="1">
    <location>
        <begin position="94"/>
        <end position="112"/>
    </location>
</feature>
<keyword evidence="3" id="KW-1185">Reference proteome</keyword>
<evidence type="ECO:0000313" key="3">
    <source>
        <dbReference type="Proteomes" id="UP000073816"/>
    </source>
</evidence>
<feature type="transmembrane region" description="Helical" evidence="1">
    <location>
        <begin position="118"/>
        <end position="142"/>
    </location>
</feature>
<dbReference type="Pfam" id="PF00873">
    <property type="entry name" value="ACR_tran"/>
    <property type="match status" value="1"/>
</dbReference>
<dbReference type="GO" id="GO:0042910">
    <property type="term" value="F:xenobiotic transmembrane transporter activity"/>
    <property type="evidence" value="ECO:0007669"/>
    <property type="project" value="TreeGrafter"/>
</dbReference>
<dbReference type="OrthoDB" id="9809409at2"/>
<dbReference type="KEGG" id="alm:AO498_05845"/>
<proteinExistence type="predicted"/>
<keyword evidence="1" id="KW-0472">Membrane</keyword>